<protein>
    <submittedName>
        <fullName evidence="1">Uncharacterized protein</fullName>
    </submittedName>
</protein>
<dbReference type="AlphaFoldDB" id="A0A9E6RD60"/>
<evidence type="ECO:0000313" key="2">
    <source>
        <dbReference type="Proteomes" id="UP000825701"/>
    </source>
</evidence>
<organism evidence="1 2">
    <name type="scientific">Chenggangzhangella methanolivorans</name>
    <dbReference type="NCBI Taxonomy" id="1437009"/>
    <lineage>
        <taxon>Bacteria</taxon>
        <taxon>Pseudomonadati</taxon>
        <taxon>Pseudomonadota</taxon>
        <taxon>Alphaproteobacteria</taxon>
        <taxon>Hyphomicrobiales</taxon>
        <taxon>Methylopilaceae</taxon>
        <taxon>Chenggangzhangella</taxon>
    </lineage>
</organism>
<dbReference type="KEGG" id="cmet:K6K41_09770"/>
<dbReference type="Proteomes" id="UP000825701">
    <property type="component" value="Chromosome"/>
</dbReference>
<proteinExistence type="predicted"/>
<dbReference type="EMBL" id="CP081869">
    <property type="protein sequence ID" value="QZO01650.1"/>
    <property type="molecule type" value="Genomic_DNA"/>
</dbReference>
<keyword evidence="2" id="KW-1185">Reference proteome</keyword>
<sequence>MHKQTLAHIIDADTELNNAQFIYGGLDYMIARLTDGQESDLVDAIQHALIDLSTSLFRINAATTAAYEAEKARAGLRAVA</sequence>
<reference evidence="1" key="1">
    <citation type="submission" date="2021-08" db="EMBL/GenBank/DDBJ databases">
        <authorList>
            <person name="Zhang H."/>
            <person name="Xu M."/>
            <person name="Yu Z."/>
            <person name="Yang L."/>
            <person name="Cai Y."/>
        </authorList>
    </citation>
    <scope>NUCLEOTIDE SEQUENCE</scope>
    <source>
        <strain evidence="1">CHL1</strain>
    </source>
</reference>
<dbReference type="RefSeq" id="WP_261404955.1">
    <property type="nucleotide sequence ID" value="NZ_CP081869.1"/>
</dbReference>
<name>A0A9E6RD60_9HYPH</name>
<gene>
    <name evidence="1" type="ORF">K6K41_09770</name>
</gene>
<evidence type="ECO:0000313" key="1">
    <source>
        <dbReference type="EMBL" id="QZO01650.1"/>
    </source>
</evidence>
<accession>A0A9E6RD60</accession>